<sequence length="490" mass="53874">MMSEDEGRTTGMSEEGKERAEASGAQEAAEASRAQEAADSAASAATTADNDKNNSGDQASTTEADTENSEHDAGATTDTATAPESSSKQSAETLEALFNDDDDGDDDDDDVAMKKPSTKAVGPLESDEEEDDEQAQAEATQEPSNKDQDRPVSPTPALSPSPVAESAPAASARDLIGDVSEDDDDDTNAFGMGGSQTMMMTGEDEAPVLKPRDPVYAPCFLKHIGSKIYLAKMPNFISINPKPFDAETFTAEENEESHVMDDLGRRRVKLRLENTIRWRRNDDGAMESNARLVRWNDNSMSLILGDEVHDVVLTDLGAGGPVQQLLQTREDGSGYEARAPFEQRLTFKAATLSGRTQQRLMHSVKTHSRAVRRTKTTVVSENPEKAKQKAIKEEQEAIRQRNRELRRRKKAKTSLTVKDLEGEYGWSINAVKAGDYDNDEDDYEDEEEDDDDFLADEEEVERVERRAAPRAAPKANKRIVLSDDEDDDDE</sequence>
<evidence type="ECO:0000313" key="2">
    <source>
        <dbReference type="EMBL" id="EGD81562.1"/>
    </source>
</evidence>
<dbReference type="GO" id="GO:1990269">
    <property type="term" value="F:RNA polymerase II C-terminal domain phosphoserine binding"/>
    <property type="evidence" value="ECO:0007669"/>
    <property type="project" value="TreeGrafter"/>
</dbReference>
<reference evidence="2" key="1">
    <citation type="submission" date="2009-08" db="EMBL/GenBank/DDBJ databases">
        <title>Annotation of Salpingoeca rosetta.</title>
        <authorList>
            <consortium name="The Broad Institute Genome Sequencing Platform"/>
            <person name="Russ C."/>
            <person name="Cuomo C."/>
            <person name="Burger G."/>
            <person name="Gray M.W."/>
            <person name="Holland P.W.H."/>
            <person name="King N."/>
            <person name="Lang F.B.F."/>
            <person name="Roger A.J."/>
            <person name="Ruiz-Trillo I."/>
            <person name="Young S.K."/>
            <person name="Zeng Q."/>
            <person name="Gargeya S."/>
            <person name="Alvarado L."/>
            <person name="Berlin A."/>
            <person name="Chapman S.B."/>
            <person name="Chen Z."/>
            <person name="Freedman E."/>
            <person name="Gellesch M."/>
            <person name="Goldberg J."/>
            <person name="Griggs A."/>
            <person name="Gujja S."/>
            <person name="Heilman E."/>
            <person name="Heiman D."/>
            <person name="Howarth C."/>
            <person name="Mehta T."/>
            <person name="Neiman D."/>
            <person name="Pearson M."/>
            <person name="Roberts A."/>
            <person name="Saif S."/>
            <person name="Shea T."/>
            <person name="Shenoy N."/>
            <person name="Sisk P."/>
            <person name="Stolte C."/>
            <person name="Sykes S."/>
            <person name="White J."/>
            <person name="Yandava C."/>
            <person name="Haas B."/>
            <person name="Nusbaum C."/>
            <person name="Birren B."/>
        </authorList>
    </citation>
    <scope>NUCLEOTIDE SEQUENCE</scope>
    <source>
        <strain evidence="2">ATCC 50818</strain>
    </source>
</reference>
<gene>
    <name evidence="2" type="ORF">PTSG_02277</name>
</gene>
<feature type="region of interest" description="Disordered" evidence="1">
    <location>
        <begin position="1"/>
        <end position="172"/>
    </location>
</feature>
<dbReference type="OMA" id="RSDRSMH"/>
<dbReference type="GO" id="GO:0016593">
    <property type="term" value="C:Cdc73/Paf1 complex"/>
    <property type="evidence" value="ECO:0007669"/>
    <property type="project" value="InterPro"/>
</dbReference>
<dbReference type="OrthoDB" id="20844at2759"/>
<organism evidence="2 3">
    <name type="scientific">Salpingoeca rosetta (strain ATCC 50818 / BSB-021)</name>
    <dbReference type="NCBI Taxonomy" id="946362"/>
    <lineage>
        <taxon>Eukaryota</taxon>
        <taxon>Choanoflagellata</taxon>
        <taxon>Craspedida</taxon>
        <taxon>Salpingoecidae</taxon>
        <taxon>Salpingoeca</taxon>
    </lineage>
</organism>
<feature type="compositionally biased region" description="Basic and acidic residues" evidence="1">
    <location>
        <begin position="1"/>
        <end position="21"/>
    </location>
</feature>
<dbReference type="PANTHER" id="PTHR23146">
    <property type="entry name" value="LEO1 PROTEIN"/>
    <property type="match status" value="1"/>
</dbReference>
<dbReference type="RefSeq" id="XP_004996766.1">
    <property type="nucleotide sequence ID" value="XM_004996709.1"/>
</dbReference>
<evidence type="ECO:0008006" key="4">
    <source>
        <dbReference type="Google" id="ProtNLM"/>
    </source>
</evidence>
<dbReference type="eggNOG" id="KOG2428">
    <property type="taxonomic scope" value="Eukaryota"/>
</dbReference>
<dbReference type="GO" id="GO:0006368">
    <property type="term" value="P:transcription elongation by RNA polymerase II"/>
    <property type="evidence" value="ECO:0007669"/>
    <property type="project" value="InterPro"/>
</dbReference>
<feature type="compositionally biased region" description="Acidic residues" evidence="1">
    <location>
        <begin position="125"/>
        <end position="135"/>
    </location>
</feature>
<feature type="compositionally biased region" description="Low complexity" evidence="1">
    <location>
        <begin position="160"/>
        <end position="172"/>
    </location>
</feature>
<dbReference type="InterPro" id="IPR007149">
    <property type="entry name" value="Leo1"/>
</dbReference>
<keyword evidence="3" id="KW-1185">Reference proteome</keyword>
<feature type="compositionally biased region" description="Low complexity" evidence="1">
    <location>
        <begin position="22"/>
        <end position="48"/>
    </location>
</feature>
<proteinExistence type="predicted"/>
<protein>
    <recommendedName>
        <fullName evidence="4">RNA polymerase-associated protein LEO1</fullName>
    </recommendedName>
</protein>
<dbReference type="PANTHER" id="PTHR23146:SF0">
    <property type="entry name" value="RNA POLYMERASE-ASSOCIATED PROTEIN LEO1"/>
    <property type="match status" value="1"/>
</dbReference>
<feature type="compositionally biased region" description="Acidic residues" evidence="1">
    <location>
        <begin position="436"/>
        <end position="461"/>
    </location>
</feature>
<dbReference type="EMBL" id="GL832959">
    <property type="protein sequence ID" value="EGD81562.1"/>
    <property type="molecule type" value="Genomic_DNA"/>
</dbReference>
<dbReference type="GO" id="GO:0032968">
    <property type="term" value="P:positive regulation of transcription elongation by RNA polymerase II"/>
    <property type="evidence" value="ECO:0007669"/>
    <property type="project" value="TreeGrafter"/>
</dbReference>
<dbReference type="STRING" id="946362.F2U1R0"/>
<dbReference type="InParanoid" id="F2U1R0"/>
<evidence type="ECO:0000313" key="3">
    <source>
        <dbReference type="Proteomes" id="UP000007799"/>
    </source>
</evidence>
<dbReference type="Proteomes" id="UP000007799">
    <property type="component" value="Unassembled WGS sequence"/>
</dbReference>
<feature type="compositionally biased region" description="Acidic residues" evidence="1">
    <location>
        <begin position="98"/>
        <end position="110"/>
    </location>
</feature>
<feature type="region of interest" description="Disordered" evidence="1">
    <location>
        <begin position="433"/>
        <end position="490"/>
    </location>
</feature>
<name>F2U1R0_SALR5</name>
<feature type="compositionally biased region" description="Polar residues" evidence="1">
    <location>
        <begin position="83"/>
        <end position="92"/>
    </location>
</feature>
<dbReference type="GeneID" id="16077359"/>
<accession>F2U1R0</accession>
<dbReference type="KEGG" id="sre:PTSG_02277"/>
<dbReference type="Pfam" id="PF04004">
    <property type="entry name" value="Leo1"/>
    <property type="match status" value="1"/>
</dbReference>
<dbReference type="AlphaFoldDB" id="F2U1R0"/>
<evidence type="ECO:0000256" key="1">
    <source>
        <dbReference type="SAM" id="MobiDB-lite"/>
    </source>
</evidence>